<dbReference type="PANTHER" id="PTHR31527:SF0">
    <property type="entry name" value="RE64534P"/>
    <property type="match status" value="1"/>
</dbReference>
<dbReference type="PANTHER" id="PTHR31527">
    <property type="entry name" value="RE64534P"/>
    <property type="match status" value="1"/>
</dbReference>
<dbReference type="AlphaFoldDB" id="A0A9P4IJ77"/>
<evidence type="ECO:0000313" key="4">
    <source>
        <dbReference type="Proteomes" id="UP000799772"/>
    </source>
</evidence>
<feature type="compositionally biased region" description="Basic and acidic residues" evidence="1">
    <location>
        <begin position="105"/>
        <end position="120"/>
    </location>
</feature>
<comment type="caution">
    <text evidence="3">The sequence shown here is derived from an EMBL/GenBank/DDBJ whole genome shotgun (WGS) entry which is preliminary data.</text>
</comment>
<sequence length="616" mass="66053">MSSSLPEIQQIPARHGTATFVPKGHIIKIINTYGRQVVDTWAFALPNPPTQEEMDEDDEREEEARRVQEEVENMQGEEEGGDNDEAAGQEEEALQEGEASAGAEQQEKGPGEEQTGKGNEEEVSGEISPEKHEADEGAQKVPGSETETDGEKAKDAAAQAEKATPSKAAGWGAYIPSISRSRGSTAGAEAKTAQKSEQENKTPTKTGEKKTWASYITRQGGPSKAEEKSKAKAKEGEQRTWGSYIPSGQGFSNYVPSSRSVSAFTRSHYRDPTKSIAEQMYDFSKTPVGAGAISAKLTRSLNTAASGSGYAGSAYAAYQAWSSKQAALQTGPPMEYLSMPHTHTATFHLIPKLNDTLVSNLRKPMLTVIEDTSAVHDTLIAACDPQRYRELGVQNWEEHGSCAENLVLALKELNQKAGLKGSKAVGTDVTVNTVPAPLNLFMNIPWKDDGVVTFEPPRGKKGEFIRLKAERDVVVVMSACPMDVTPVNGGKCMAAHFIVQEPEKKTPLKKPVKKAASAAKKAPAPQTATPQKPAIATPTKKTGGPVKRPSQTNTTNSQAAAARKPSQPRRAPATNGATTGAAERRESSPQVNQPKPGRPKPKKLEKRTPSHTSAAQ</sequence>
<dbReference type="EMBL" id="ML978125">
    <property type="protein sequence ID" value="KAF2099482.1"/>
    <property type="molecule type" value="Genomic_DNA"/>
</dbReference>
<proteinExistence type="predicted"/>
<accession>A0A9P4IJ77</accession>
<feature type="compositionally biased region" description="Acidic residues" evidence="1">
    <location>
        <begin position="52"/>
        <end position="61"/>
    </location>
</feature>
<feature type="domain" description="DUF1989" evidence="2">
    <location>
        <begin position="10"/>
        <end position="49"/>
    </location>
</feature>
<organism evidence="3 4">
    <name type="scientific">Rhizodiscina lignyota</name>
    <dbReference type="NCBI Taxonomy" id="1504668"/>
    <lineage>
        <taxon>Eukaryota</taxon>
        <taxon>Fungi</taxon>
        <taxon>Dikarya</taxon>
        <taxon>Ascomycota</taxon>
        <taxon>Pezizomycotina</taxon>
        <taxon>Dothideomycetes</taxon>
        <taxon>Pleosporomycetidae</taxon>
        <taxon>Aulographales</taxon>
        <taxon>Rhizodiscinaceae</taxon>
        <taxon>Rhizodiscina</taxon>
    </lineage>
</organism>
<evidence type="ECO:0000256" key="1">
    <source>
        <dbReference type="SAM" id="MobiDB-lite"/>
    </source>
</evidence>
<feature type="compositionally biased region" description="Basic and acidic residues" evidence="1">
    <location>
        <begin position="128"/>
        <end position="138"/>
    </location>
</feature>
<feature type="domain" description="DUF1989" evidence="2">
    <location>
        <begin position="332"/>
        <end position="474"/>
    </location>
</feature>
<feature type="compositionally biased region" description="Acidic residues" evidence="1">
    <location>
        <begin position="70"/>
        <end position="95"/>
    </location>
</feature>
<reference evidence="3" key="1">
    <citation type="journal article" date="2020" name="Stud. Mycol.">
        <title>101 Dothideomycetes genomes: a test case for predicting lifestyles and emergence of pathogens.</title>
        <authorList>
            <person name="Haridas S."/>
            <person name="Albert R."/>
            <person name="Binder M."/>
            <person name="Bloem J."/>
            <person name="Labutti K."/>
            <person name="Salamov A."/>
            <person name="Andreopoulos B."/>
            <person name="Baker S."/>
            <person name="Barry K."/>
            <person name="Bills G."/>
            <person name="Bluhm B."/>
            <person name="Cannon C."/>
            <person name="Castanera R."/>
            <person name="Culley D."/>
            <person name="Daum C."/>
            <person name="Ezra D."/>
            <person name="Gonzalez J."/>
            <person name="Henrissat B."/>
            <person name="Kuo A."/>
            <person name="Liang C."/>
            <person name="Lipzen A."/>
            <person name="Lutzoni F."/>
            <person name="Magnuson J."/>
            <person name="Mondo S."/>
            <person name="Nolan M."/>
            <person name="Ohm R."/>
            <person name="Pangilinan J."/>
            <person name="Park H.-J."/>
            <person name="Ramirez L."/>
            <person name="Alfaro M."/>
            <person name="Sun H."/>
            <person name="Tritt A."/>
            <person name="Yoshinaga Y."/>
            <person name="Zwiers L.-H."/>
            <person name="Turgeon B."/>
            <person name="Goodwin S."/>
            <person name="Spatafora J."/>
            <person name="Crous P."/>
            <person name="Grigoriev I."/>
        </authorList>
    </citation>
    <scope>NUCLEOTIDE SEQUENCE</scope>
    <source>
        <strain evidence="3">CBS 133067</strain>
    </source>
</reference>
<feature type="compositionally biased region" description="Basic and acidic residues" evidence="1">
    <location>
        <begin position="224"/>
        <end position="238"/>
    </location>
</feature>
<feature type="compositionally biased region" description="Low complexity" evidence="1">
    <location>
        <begin position="514"/>
        <end position="542"/>
    </location>
</feature>
<evidence type="ECO:0000259" key="2">
    <source>
        <dbReference type="Pfam" id="PF09347"/>
    </source>
</evidence>
<dbReference type="Pfam" id="PF09347">
    <property type="entry name" value="DUF1989"/>
    <property type="match status" value="2"/>
</dbReference>
<feature type="region of interest" description="Disordered" evidence="1">
    <location>
        <begin position="46"/>
        <end position="243"/>
    </location>
</feature>
<gene>
    <name evidence="3" type="ORF">NA57DRAFT_55447</name>
</gene>
<name>A0A9P4IJ77_9PEZI</name>
<evidence type="ECO:0000313" key="3">
    <source>
        <dbReference type="EMBL" id="KAF2099482.1"/>
    </source>
</evidence>
<dbReference type="Proteomes" id="UP000799772">
    <property type="component" value="Unassembled WGS sequence"/>
</dbReference>
<protein>
    <recommendedName>
        <fullName evidence="2">DUF1989 domain-containing protein</fullName>
    </recommendedName>
</protein>
<keyword evidence="4" id="KW-1185">Reference proteome</keyword>
<feature type="region of interest" description="Disordered" evidence="1">
    <location>
        <begin position="504"/>
        <end position="616"/>
    </location>
</feature>
<dbReference type="InterPro" id="IPR018959">
    <property type="entry name" value="DUF1989"/>
</dbReference>
<feature type="compositionally biased region" description="Low complexity" evidence="1">
    <location>
        <begin position="550"/>
        <end position="581"/>
    </location>
</feature>
<feature type="compositionally biased region" description="Basic and acidic residues" evidence="1">
    <location>
        <begin position="192"/>
        <end position="211"/>
    </location>
</feature>
<dbReference type="OrthoDB" id="504708at2759"/>